<dbReference type="Proteomes" id="UP001596972">
    <property type="component" value="Unassembled WGS sequence"/>
</dbReference>
<proteinExistence type="predicted"/>
<name>A0ABW3EYX8_9ACTN</name>
<accession>A0ABW3EYX8</accession>
<comment type="caution">
    <text evidence="2">The sequence shown here is derived from an EMBL/GenBank/DDBJ whole genome shotgun (WGS) entry which is preliminary data.</text>
</comment>
<keyword evidence="3" id="KW-1185">Reference proteome</keyword>
<feature type="region of interest" description="Disordered" evidence="1">
    <location>
        <begin position="239"/>
        <end position="261"/>
    </location>
</feature>
<sequence>YGGRAAGGPPAVMRSGARIARYTPAGLEVAPAGTDPAAPIALPGGRWLLAPWDAAPETLDGDDLAVRDGVTAPVAPATPCGRGPLFHVGSRTVGSLGGPRATVLAYRSPGHRTSDAAPRERLGPAGRAFWNRIGCLTAERDRPVAEAVAWDFWAGRLPHGGGRADWVCTRLAFADGTRSSEAMLLTKDERVRTGACDVRRPVSGTWWTAPDGARRYLAAAARGLTPHADGGLRTRTEGRLLVGTSPDPGGAVRVSARDRDR</sequence>
<gene>
    <name evidence="2" type="ORF">ACFQ11_32035</name>
</gene>
<reference evidence="3" key="1">
    <citation type="journal article" date="2019" name="Int. J. Syst. Evol. Microbiol.">
        <title>The Global Catalogue of Microorganisms (GCM) 10K type strain sequencing project: providing services to taxonomists for standard genome sequencing and annotation.</title>
        <authorList>
            <consortium name="The Broad Institute Genomics Platform"/>
            <consortium name="The Broad Institute Genome Sequencing Center for Infectious Disease"/>
            <person name="Wu L."/>
            <person name="Ma J."/>
        </authorList>
    </citation>
    <scope>NUCLEOTIDE SEQUENCE [LARGE SCALE GENOMIC DNA]</scope>
    <source>
        <strain evidence="3">JCM 31202</strain>
    </source>
</reference>
<feature type="non-terminal residue" evidence="2">
    <location>
        <position position="1"/>
    </location>
</feature>
<dbReference type="EMBL" id="JBHTJA010000113">
    <property type="protein sequence ID" value="MFD0905046.1"/>
    <property type="molecule type" value="Genomic_DNA"/>
</dbReference>
<evidence type="ECO:0000313" key="2">
    <source>
        <dbReference type="EMBL" id="MFD0905046.1"/>
    </source>
</evidence>
<evidence type="ECO:0000313" key="3">
    <source>
        <dbReference type="Proteomes" id="UP001596972"/>
    </source>
</evidence>
<evidence type="ECO:0000256" key="1">
    <source>
        <dbReference type="SAM" id="MobiDB-lite"/>
    </source>
</evidence>
<protein>
    <submittedName>
        <fullName evidence="2">Uncharacterized protein</fullName>
    </submittedName>
</protein>
<organism evidence="2 3">
    <name type="scientific">Actinomadura sediminis</name>
    <dbReference type="NCBI Taxonomy" id="1038904"/>
    <lineage>
        <taxon>Bacteria</taxon>
        <taxon>Bacillati</taxon>
        <taxon>Actinomycetota</taxon>
        <taxon>Actinomycetes</taxon>
        <taxon>Streptosporangiales</taxon>
        <taxon>Thermomonosporaceae</taxon>
        <taxon>Actinomadura</taxon>
    </lineage>
</organism>